<keyword evidence="5" id="KW-0804">Transcription</keyword>
<comment type="subcellular location">
    <subcellularLocation>
        <location evidence="1 7">Nucleus</location>
    </subcellularLocation>
</comment>
<dbReference type="PROSITE" id="PS50252">
    <property type="entry name" value="TBOX_3"/>
    <property type="match status" value="1"/>
</dbReference>
<evidence type="ECO:0000256" key="2">
    <source>
        <dbReference type="ARBA" id="ARBA00022473"/>
    </source>
</evidence>
<feature type="compositionally biased region" description="Basic residues" evidence="8">
    <location>
        <begin position="273"/>
        <end position="289"/>
    </location>
</feature>
<proteinExistence type="predicted"/>
<dbReference type="GO" id="GO:0000981">
    <property type="term" value="F:DNA-binding transcription factor activity, RNA polymerase II-specific"/>
    <property type="evidence" value="ECO:0007669"/>
    <property type="project" value="TreeGrafter"/>
</dbReference>
<evidence type="ECO:0000313" key="10">
    <source>
        <dbReference type="EMBL" id="CAD7276823.1"/>
    </source>
</evidence>
<dbReference type="InterPro" id="IPR046360">
    <property type="entry name" value="T-box_DNA-bd"/>
</dbReference>
<dbReference type="InterPro" id="IPR018186">
    <property type="entry name" value="TF_T-box_CS"/>
</dbReference>
<evidence type="ECO:0000256" key="7">
    <source>
        <dbReference type="PROSITE-ProRule" id="PRU00201"/>
    </source>
</evidence>
<keyword evidence="2" id="KW-0217">Developmental protein</keyword>
<evidence type="ECO:0000256" key="3">
    <source>
        <dbReference type="ARBA" id="ARBA00023015"/>
    </source>
</evidence>
<dbReference type="GO" id="GO:0000978">
    <property type="term" value="F:RNA polymerase II cis-regulatory region sequence-specific DNA binding"/>
    <property type="evidence" value="ECO:0007669"/>
    <property type="project" value="InterPro"/>
</dbReference>
<dbReference type="InterPro" id="IPR036960">
    <property type="entry name" value="T-box_sf"/>
</dbReference>
<accession>A0A7R9BK56</accession>
<dbReference type="GO" id="GO:0001707">
    <property type="term" value="P:mesoderm formation"/>
    <property type="evidence" value="ECO:0007669"/>
    <property type="project" value="TreeGrafter"/>
</dbReference>
<feature type="compositionally biased region" description="Low complexity" evidence="8">
    <location>
        <begin position="290"/>
        <end position="300"/>
    </location>
</feature>
<dbReference type="GO" id="GO:0005634">
    <property type="term" value="C:nucleus"/>
    <property type="evidence" value="ECO:0007669"/>
    <property type="project" value="UniProtKB-SubCell"/>
</dbReference>
<protein>
    <recommendedName>
        <fullName evidence="9">T-box domain-containing protein</fullName>
    </recommendedName>
</protein>
<feature type="region of interest" description="Disordered" evidence="8">
    <location>
        <begin position="538"/>
        <end position="650"/>
    </location>
</feature>
<dbReference type="GO" id="GO:0045893">
    <property type="term" value="P:positive regulation of DNA-templated transcription"/>
    <property type="evidence" value="ECO:0007669"/>
    <property type="project" value="InterPro"/>
</dbReference>
<feature type="domain" description="T-box" evidence="9">
    <location>
        <begin position="43"/>
        <end position="217"/>
    </location>
</feature>
<dbReference type="FunFam" id="2.60.40.820:FF:000002">
    <property type="entry name" value="T-box transcription factor Brachyury"/>
    <property type="match status" value="1"/>
</dbReference>
<keyword evidence="4 7" id="KW-0238">DNA-binding</keyword>
<comment type="caution">
    <text evidence="7">Lacks conserved residue(s) required for the propagation of feature annotation.</text>
</comment>
<evidence type="ECO:0000256" key="8">
    <source>
        <dbReference type="SAM" id="MobiDB-lite"/>
    </source>
</evidence>
<evidence type="ECO:0000256" key="1">
    <source>
        <dbReference type="ARBA" id="ARBA00004123"/>
    </source>
</evidence>
<evidence type="ECO:0000256" key="4">
    <source>
        <dbReference type="ARBA" id="ARBA00023125"/>
    </source>
</evidence>
<keyword evidence="3" id="KW-0805">Transcription regulation</keyword>
<dbReference type="EMBL" id="OA882760">
    <property type="protein sequence ID" value="CAD7276823.1"/>
    <property type="molecule type" value="Genomic_DNA"/>
</dbReference>
<feature type="region of interest" description="Disordered" evidence="8">
    <location>
        <begin position="254"/>
        <end position="337"/>
    </location>
</feature>
<evidence type="ECO:0000256" key="6">
    <source>
        <dbReference type="ARBA" id="ARBA00023242"/>
    </source>
</evidence>
<sequence length="650" mass="70550">MMQGDIMSKYHIMSMVEKDVKGSVKSELEDGSLSAIGVPRIRLEEQTLWKKFNTLTNEMIVTKNGRRMFPVVKVSISGLDPSAMYSVLLEFVQIDNNRWKYVNGEWVPGGKSEPQPQCSVYVHPESPNFGAHWTKDPVSFAKVKLTNKTNGCGQIVLNSLQKYEPRLHIVEVNSGDQRCISSHPLPDTQFIAVTAYQNEEVTALKIKHNPFAKAFLDTKERSDSMPGRDMVQFSSQCQYTPWFLGVPSAGGAMGGGGGSPGVSSGGAGVAPGHPHHHHHHHHPHHHAAVHHQVAAGPAAPDRGYPSHHSLRSFRHSPYQPAPVRRHSSGMSAPNDGLFHTQDGLATVDGSNKFHGVSNLLHETWSPSAASNLGWTTTMTSMTHNQHAEFEATSTRSEENFGALVQLNPHALHPLFFRLFYYFVGVTGLFHTQDGLATVDGSNKFHGVSNLLHETWSPSAASNLGWTTTMTSMTHNQVSPCGPISSPIPYHQWQGLDMTPLAISTPPPSTISGLQSFAPALVTSVGSATHHVIGYQPAAAGTGLKPPESPMYTSGSSPEPFPAAPPMDDVPQQQQQQQLTHLQTTSPFAATDGDYSTSAAGGDNGARESPTFGRGSPTVAPVAPDQQHHHHQQQQQQRDHWSPISPPGYSV</sequence>
<dbReference type="InterPro" id="IPR002070">
    <property type="entry name" value="TF_Brachyury"/>
</dbReference>
<dbReference type="AlphaFoldDB" id="A0A7R9BK56"/>
<dbReference type="SUPFAM" id="SSF49417">
    <property type="entry name" value="p53-like transcription factors"/>
    <property type="match status" value="1"/>
</dbReference>
<dbReference type="GO" id="GO:0001708">
    <property type="term" value="P:cell fate specification"/>
    <property type="evidence" value="ECO:0007669"/>
    <property type="project" value="TreeGrafter"/>
</dbReference>
<organism evidence="10">
    <name type="scientific">Notodromas monacha</name>
    <dbReference type="NCBI Taxonomy" id="399045"/>
    <lineage>
        <taxon>Eukaryota</taxon>
        <taxon>Metazoa</taxon>
        <taxon>Ecdysozoa</taxon>
        <taxon>Arthropoda</taxon>
        <taxon>Crustacea</taxon>
        <taxon>Oligostraca</taxon>
        <taxon>Ostracoda</taxon>
        <taxon>Podocopa</taxon>
        <taxon>Podocopida</taxon>
        <taxon>Cypridocopina</taxon>
        <taxon>Cypridoidea</taxon>
        <taxon>Cyprididae</taxon>
        <taxon>Notodromas</taxon>
    </lineage>
</organism>
<dbReference type="PRINTS" id="PR00938">
    <property type="entry name" value="BRACHYURY"/>
</dbReference>
<keyword evidence="6 7" id="KW-0539">Nucleus</keyword>
<dbReference type="Pfam" id="PF00907">
    <property type="entry name" value="T-box"/>
    <property type="match status" value="1"/>
</dbReference>
<dbReference type="PRINTS" id="PR00937">
    <property type="entry name" value="TBOX"/>
</dbReference>
<dbReference type="PROSITE" id="PS01283">
    <property type="entry name" value="TBOX_1"/>
    <property type="match status" value="1"/>
</dbReference>
<evidence type="ECO:0000256" key="5">
    <source>
        <dbReference type="ARBA" id="ARBA00023163"/>
    </source>
</evidence>
<dbReference type="Gene3D" id="2.60.40.820">
    <property type="entry name" value="Transcription factor, T-box"/>
    <property type="match status" value="1"/>
</dbReference>
<dbReference type="SMART" id="SM00425">
    <property type="entry name" value="TBOX"/>
    <property type="match status" value="1"/>
</dbReference>
<dbReference type="GO" id="GO:0000785">
    <property type="term" value="C:chromatin"/>
    <property type="evidence" value="ECO:0007669"/>
    <property type="project" value="TreeGrafter"/>
</dbReference>
<evidence type="ECO:0000259" key="9">
    <source>
        <dbReference type="PROSITE" id="PS50252"/>
    </source>
</evidence>
<evidence type="ECO:0000313" key="11">
    <source>
        <dbReference type="Proteomes" id="UP000678499"/>
    </source>
</evidence>
<dbReference type="PANTHER" id="PTHR11267:SF106">
    <property type="entry name" value="T-RELATED PROTEIN"/>
    <property type="match status" value="1"/>
</dbReference>
<gene>
    <name evidence="10" type="ORF">NMOB1V02_LOCUS4573</name>
</gene>
<feature type="compositionally biased region" description="Gly residues" evidence="8">
    <location>
        <begin position="254"/>
        <end position="269"/>
    </location>
</feature>
<dbReference type="InterPro" id="IPR008967">
    <property type="entry name" value="p53-like_TF_DNA-bd_sf"/>
</dbReference>
<dbReference type="EMBL" id="CAJPEX010000723">
    <property type="protein sequence ID" value="CAG0916975.1"/>
    <property type="molecule type" value="Genomic_DNA"/>
</dbReference>
<dbReference type="GO" id="GO:0003007">
    <property type="term" value="P:heart morphogenesis"/>
    <property type="evidence" value="ECO:0007669"/>
    <property type="project" value="TreeGrafter"/>
</dbReference>
<dbReference type="PANTHER" id="PTHR11267">
    <property type="entry name" value="T-BOX PROTEIN-RELATED"/>
    <property type="match status" value="1"/>
</dbReference>
<name>A0A7R9BK56_9CRUS</name>
<dbReference type="Proteomes" id="UP000678499">
    <property type="component" value="Unassembled WGS sequence"/>
</dbReference>
<dbReference type="CDD" id="cd20192">
    <property type="entry name" value="T-box_TBXT_TBX19-like"/>
    <property type="match status" value="1"/>
</dbReference>
<dbReference type="OrthoDB" id="7442607at2759"/>
<dbReference type="InterPro" id="IPR001699">
    <property type="entry name" value="TF_T-box"/>
</dbReference>
<reference evidence="10" key="1">
    <citation type="submission" date="2020-11" db="EMBL/GenBank/DDBJ databases">
        <authorList>
            <person name="Tran Van P."/>
        </authorList>
    </citation>
    <scope>NUCLEOTIDE SEQUENCE</scope>
</reference>
<keyword evidence="11" id="KW-1185">Reference proteome</keyword>
<feature type="compositionally biased region" description="Low complexity" evidence="8">
    <location>
        <begin position="571"/>
        <end position="584"/>
    </location>
</feature>